<evidence type="ECO:0000256" key="4">
    <source>
        <dbReference type="ARBA" id="ARBA00023163"/>
    </source>
</evidence>
<dbReference type="GO" id="GO:0005634">
    <property type="term" value="C:nucleus"/>
    <property type="evidence" value="ECO:0007669"/>
    <property type="project" value="UniProtKB-SubCell"/>
</dbReference>
<evidence type="ECO:0000313" key="9">
    <source>
        <dbReference type="Proteomes" id="UP000092462"/>
    </source>
</evidence>
<dbReference type="InterPro" id="IPR004827">
    <property type="entry name" value="bZIP"/>
</dbReference>
<reference evidence="8" key="1">
    <citation type="submission" date="2022-08" db="UniProtKB">
        <authorList>
            <consortium name="EnsemblMetazoa"/>
        </authorList>
    </citation>
    <scope>IDENTIFICATION</scope>
    <source>
        <strain evidence="8">Israel</strain>
    </source>
</reference>
<keyword evidence="3" id="KW-0238">DNA-binding</keyword>
<keyword evidence="6" id="KW-0175">Coiled coil</keyword>
<feature type="coiled-coil region" evidence="6">
    <location>
        <begin position="219"/>
        <end position="253"/>
    </location>
</feature>
<comment type="subcellular location">
    <subcellularLocation>
        <location evidence="1">Nucleus</location>
    </subcellularLocation>
</comment>
<proteinExistence type="predicted"/>
<name>A0A1B0D5Q0_PHLPP</name>
<dbReference type="Gene3D" id="1.20.5.170">
    <property type="match status" value="1"/>
</dbReference>
<evidence type="ECO:0000256" key="2">
    <source>
        <dbReference type="ARBA" id="ARBA00023015"/>
    </source>
</evidence>
<dbReference type="EnsemblMetazoa" id="PPAI002807-RA">
    <property type="protein sequence ID" value="PPAI002807-PA"/>
    <property type="gene ID" value="PPAI002807"/>
</dbReference>
<dbReference type="PANTHER" id="PTHR45879">
    <property type="entry name" value="CYCLIC AMP RESPONSE ELEMENT-BINDING PROTEIN B"/>
    <property type="match status" value="1"/>
</dbReference>
<dbReference type="SMART" id="SM00338">
    <property type="entry name" value="BRLZ"/>
    <property type="match status" value="1"/>
</dbReference>
<dbReference type="GO" id="GO:0000978">
    <property type="term" value="F:RNA polymerase II cis-regulatory region sequence-specific DNA binding"/>
    <property type="evidence" value="ECO:0007669"/>
    <property type="project" value="TreeGrafter"/>
</dbReference>
<dbReference type="InterPro" id="IPR001630">
    <property type="entry name" value="Leuzip_CREB"/>
</dbReference>
<keyword evidence="9" id="KW-1185">Reference proteome</keyword>
<dbReference type="Proteomes" id="UP000092462">
    <property type="component" value="Unassembled WGS sequence"/>
</dbReference>
<evidence type="ECO:0000313" key="8">
    <source>
        <dbReference type="EnsemblMetazoa" id="PPAI002807-PA"/>
    </source>
</evidence>
<dbReference type="VEuPathDB" id="VectorBase:PPAI002807"/>
<dbReference type="GO" id="GO:0005667">
    <property type="term" value="C:transcription regulator complex"/>
    <property type="evidence" value="ECO:0007669"/>
    <property type="project" value="TreeGrafter"/>
</dbReference>
<dbReference type="SUPFAM" id="SSF57959">
    <property type="entry name" value="Leucine zipper domain"/>
    <property type="match status" value="1"/>
</dbReference>
<dbReference type="AlphaFoldDB" id="A0A1B0D5Q0"/>
<sequence>MSAVLRVKRRIDEEPLNAFVLNCKKRKVSEENAIEAVASSSRNAESLLASKDETSTILKFAGTVESQDENVTSHITKLTMEEAKELMGKTRIPQPVARARDNHRLKTQEERFRIVNCSRAVDASNAEEGKAITILDIEKQASHSTKETPENPSRDTRQDTEPQTAITGYVYDLYVTEIGDLGSDIDDGMLENQLRFVSLDEFHLIHQLQKNREAARECRRKKKEYIKCLENRVAVLENQNKALIEELKTLKELYCQTKND</sequence>
<dbReference type="FunFam" id="1.20.5.170:FF:000003">
    <property type="entry name" value="cAMP-responsive element modulator isoform X2"/>
    <property type="match status" value="1"/>
</dbReference>
<organism evidence="8 9">
    <name type="scientific">Phlebotomus papatasi</name>
    <name type="common">Sandfly</name>
    <dbReference type="NCBI Taxonomy" id="29031"/>
    <lineage>
        <taxon>Eukaryota</taxon>
        <taxon>Metazoa</taxon>
        <taxon>Ecdysozoa</taxon>
        <taxon>Arthropoda</taxon>
        <taxon>Hexapoda</taxon>
        <taxon>Insecta</taxon>
        <taxon>Pterygota</taxon>
        <taxon>Neoptera</taxon>
        <taxon>Endopterygota</taxon>
        <taxon>Diptera</taxon>
        <taxon>Nematocera</taxon>
        <taxon>Psychodoidea</taxon>
        <taxon>Psychodidae</taxon>
        <taxon>Phlebotomus</taxon>
        <taxon>Phlebotomus</taxon>
    </lineage>
</organism>
<feature type="region of interest" description="Disordered" evidence="7">
    <location>
        <begin position="136"/>
        <end position="161"/>
    </location>
</feature>
<protein>
    <submittedName>
        <fullName evidence="8">Uncharacterized protein</fullName>
    </submittedName>
</protein>
<keyword evidence="5" id="KW-0539">Nucleus</keyword>
<dbReference type="Pfam" id="PF00170">
    <property type="entry name" value="bZIP_1"/>
    <property type="match status" value="1"/>
</dbReference>
<evidence type="ECO:0000256" key="5">
    <source>
        <dbReference type="ARBA" id="ARBA00023242"/>
    </source>
</evidence>
<evidence type="ECO:0000256" key="1">
    <source>
        <dbReference type="ARBA" id="ARBA00004123"/>
    </source>
</evidence>
<keyword evidence="4" id="KW-0804">Transcription</keyword>
<dbReference type="CDD" id="cd14690">
    <property type="entry name" value="bZIP_CREB1"/>
    <property type="match status" value="1"/>
</dbReference>
<evidence type="ECO:0000256" key="3">
    <source>
        <dbReference type="ARBA" id="ARBA00023125"/>
    </source>
</evidence>
<feature type="compositionally biased region" description="Basic and acidic residues" evidence="7">
    <location>
        <begin position="136"/>
        <end position="160"/>
    </location>
</feature>
<dbReference type="VEuPathDB" id="VectorBase:PPAPM1_006683"/>
<dbReference type="PROSITE" id="PS50217">
    <property type="entry name" value="BZIP"/>
    <property type="match status" value="1"/>
</dbReference>
<evidence type="ECO:0000256" key="6">
    <source>
        <dbReference type="SAM" id="Coils"/>
    </source>
</evidence>
<dbReference type="EMBL" id="AJVK01011873">
    <property type="status" value="NOT_ANNOTATED_CDS"/>
    <property type="molecule type" value="Genomic_DNA"/>
</dbReference>
<dbReference type="InterPro" id="IPR046347">
    <property type="entry name" value="bZIP_sf"/>
</dbReference>
<evidence type="ECO:0000256" key="7">
    <source>
        <dbReference type="SAM" id="MobiDB-lite"/>
    </source>
</evidence>
<keyword evidence="2" id="KW-0805">Transcription regulation</keyword>
<dbReference type="GO" id="GO:0000981">
    <property type="term" value="F:DNA-binding transcription factor activity, RNA polymerase II-specific"/>
    <property type="evidence" value="ECO:0007669"/>
    <property type="project" value="TreeGrafter"/>
</dbReference>
<dbReference type="PANTHER" id="PTHR45879:SF3">
    <property type="entry name" value="CYCLIC AMP RESPONSE ELEMENT-BINDING PROTEIN B"/>
    <property type="match status" value="1"/>
</dbReference>
<accession>A0A1B0D5Q0</accession>